<dbReference type="GO" id="GO:0006412">
    <property type="term" value="P:translation"/>
    <property type="evidence" value="ECO:0007669"/>
    <property type="project" value="UniProtKB-UniRule"/>
</dbReference>
<keyword evidence="4 7" id="KW-0689">Ribosomal protein</keyword>
<dbReference type="SUPFAM" id="SSF54211">
    <property type="entry name" value="Ribosomal protein S5 domain 2-like"/>
    <property type="match status" value="1"/>
</dbReference>
<evidence type="ECO:0000313" key="10">
    <source>
        <dbReference type="EMBL" id="KUK85976.1"/>
    </source>
</evidence>
<dbReference type="PATRIC" id="fig|1635277.3.peg.1581"/>
<comment type="domain">
    <text evidence="7">The N-terminal domain interacts with the head of the 30S subunit; the C-terminal domain interacts with the body and contacts protein S4. The interaction surface between S4 and S5 is involved in control of translational fidelity.</text>
</comment>
<dbReference type="InterPro" id="IPR020568">
    <property type="entry name" value="Ribosomal_Su5_D2-typ_SF"/>
</dbReference>
<evidence type="ECO:0000256" key="8">
    <source>
        <dbReference type="RuleBase" id="RU003823"/>
    </source>
</evidence>
<reference evidence="11" key="1">
    <citation type="journal article" date="2015" name="MBio">
        <title>Genome-Resolved Metagenomic Analysis Reveals Roles for Candidate Phyla and Other Microbial Community Members in Biogeochemical Transformations in Oil Reservoirs.</title>
        <authorList>
            <person name="Hu P."/>
            <person name="Tom L."/>
            <person name="Singh A."/>
            <person name="Thomas B.C."/>
            <person name="Baker B.J."/>
            <person name="Piceno Y.M."/>
            <person name="Andersen G.L."/>
            <person name="Banfield J.F."/>
        </authorList>
    </citation>
    <scope>NUCLEOTIDE SEQUENCE [LARGE SCALE GENOMIC DNA]</scope>
</reference>
<proteinExistence type="inferred from homology"/>
<dbReference type="Pfam" id="PF03719">
    <property type="entry name" value="Ribosomal_S5_C"/>
    <property type="match status" value="1"/>
</dbReference>
<dbReference type="InterPro" id="IPR000851">
    <property type="entry name" value="Ribosomal_uS5"/>
</dbReference>
<dbReference type="GO" id="GO:0003735">
    <property type="term" value="F:structural constituent of ribosome"/>
    <property type="evidence" value="ECO:0007669"/>
    <property type="project" value="UniProtKB-UniRule"/>
</dbReference>
<dbReference type="AlphaFoldDB" id="A0A117M5S8"/>
<dbReference type="GO" id="GO:0019843">
    <property type="term" value="F:rRNA binding"/>
    <property type="evidence" value="ECO:0007669"/>
    <property type="project" value="UniProtKB-UniRule"/>
</dbReference>
<accession>A0A117M5S8</accession>
<comment type="similarity">
    <text evidence="1 7 8">Belongs to the universal ribosomal protein uS5 family.</text>
</comment>
<keyword evidence="3 7" id="KW-0694">RNA-binding</keyword>
<dbReference type="PANTHER" id="PTHR48277:SF1">
    <property type="entry name" value="MITOCHONDRIAL RIBOSOMAL PROTEIN S5"/>
    <property type="match status" value="1"/>
</dbReference>
<dbReference type="GO" id="GO:0015935">
    <property type="term" value="C:small ribosomal subunit"/>
    <property type="evidence" value="ECO:0007669"/>
    <property type="project" value="InterPro"/>
</dbReference>
<dbReference type="GO" id="GO:0005737">
    <property type="term" value="C:cytoplasm"/>
    <property type="evidence" value="ECO:0007669"/>
    <property type="project" value="UniProtKB-ARBA"/>
</dbReference>
<dbReference type="InterPro" id="IPR014721">
    <property type="entry name" value="Ribsml_uS5_D2-typ_fold_subgr"/>
</dbReference>
<keyword evidence="5 7" id="KW-0687">Ribonucleoprotein</keyword>
<evidence type="ECO:0000256" key="3">
    <source>
        <dbReference type="ARBA" id="ARBA00022884"/>
    </source>
</evidence>
<dbReference type="HAMAP" id="MF_01307_B">
    <property type="entry name" value="Ribosomal_uS5_B"/>
    <property type="match status" value="1"/>
</dbReference>
<comment type="subunit">
    <text evidence="7">Part of the 30S ribosomal subunit. Contacts proteins S4 and S8.</text>
</comment>
<sequence length="177" mass="18972">MKKNLRTKIDLTTLDLTESVLDIKRVAKVVKGGRRFKLRALVAVGNKNGYVGVGIGKASETADAIRKATESARKSLVRVYINDKGTIPYEIVGKHGASKILLKPAVEGTGIIATEIVRNILELAGIRNILTKSLGSNTTVNLAKATLNAITSVLSPEEIHSMKKGKISDVEKEVVNG</sequence>
<evidence type="ECO:0000313" key="11">
    <source>
        <dbReference type="Proteomes" id="UP000053467"/>
    </source>
</evidence>
<evidence type="ECO:0000256" key="6">
    <source>
        <dbReference type="ARBA" id="ARBA00035255"/>
    </source>
</evidence>
<evidence type="ECO:0000256" key="5">
    <source>
        <dbReference type="ARBA" id="ARBA00023274"/>
    </source>
</evidence>
<comment type="function">
    <text evidence="7">With S4 and S12 plays an important role in translational accuracy.</text>
</comment>
<dbReference type="Gene3D" id="3.30.160.20">
    <property type="match status" value="1"/>
</dbReference>
<evidence type="ECO:0000256" key="4">
    <source>
        <dbReference type="ARBA" id="ARBA00022980"/>
    </source>
</evidence>
<feature type="domain" description="S5 DRBM" evidence="9">
    <location>
        <begin position="16"/>
        <end position="79"/>
    </location>
</feature>
<evidence type="ECO:0000259" key="9">
    <source>
        <dbReference type="PROSITE" id="PS50881"/>
    </source>
</evidence>
<dbReference type="SUPFAM" id="SSF54768">
    <property type="entry name" value="dsRNA-binding domain-like"/>
    <property type="match status" value="1"/>
</dbReference>
<dbReference type="PROSITE" id="PS50881">
    <property type="entry name" value="S5_DSRBD"/>
    <property type="match status" value="1"/>
</dbReference>
<dbReference type="Pfam" id="PF00333">
    <property type="entry name" value="Ribosomal_S5"/>
    <property type="match status" value="1"/>
</dbReference>
<keyword evidence="2 7" id="KW-0699">rRNA-binding</keyword>
<dbReference type="Gene3D" id="3.30.230.10">
    <property type="match status" value="1"/>
</dbReference>
<dbReference type="EMBL" id="LGGX01000033">
    <property type="protein sequence ID" value="KUK85976.1"/>
    <property type="molecule type" value="Genomic_DNA"/>
</dbReference>
<protein>
    <recommendedName>
        <fullName evidence="6 7">Small ribosomal subunit protein uS5</fullName>
    </recommendedName>
</protein>
<dbReference type="InterPro" id="IPR005324">
    <property type="entry name" value="Ribosomal_uS5_C"/>
</dbReference>
<gene>
    <name evidence="7" type="primary">rpsE</name>
    <name evidence="10" type="ORF">XE03_1776</name>
</gene>
<name>A0A117M5S8_UNCT6</name>
<dbReference type="InterPro" id="IPR005712">
    <property type="entry name" value="Ribosomal_uS5_bac-type"/>
</dbReference>
<evidence type="ECO:0000256" key="1">
    <source>
        <dbReference type="ARBA" id="ARBA00008945"/>
    </source>
</evidence>
<dbReference type="Proteomes" id="UP000053467">
    <property type="component" value="Unassembled WGS sequence"/>
</dbReference>
<evidence type="ECO:0000256" key="2">
    <source>
        <dbReference type="ARBA" id="ARBA00022730"/>
    </source>
</evidence>
<dbReference type="InterPro" id="IPR013810">
    <property type="entry name" value="Ribosomal_uS5_N"/>
</dbReference>
<evidence type="ECO:0000256" key="7">
    <source>
        <dbReference type="HAMAP-Rule" id="MF_01307"/>
    </source>
</evidence>
<dbReference type="NCBIfam" id="TIGR01021">
    <property type="entry name" value="rpsE_bact"/>
    <property type="match status" value="1"/>
</dbReference>
<dbReference type="PANTHER" id="PTHR48277">
    <property type="entry name" value="MITOCHONDRIAL RIBOSOMAL PROTEIN S5"/>
    <property type="match status" value="1"/>
</dbReference>
<comment type="caution">
    <text evidence="10">The sequence shown here is derived from an EMBL/GenBank/DDBJ whole genome shotgun (WGS) entry which is preliminary data.</text>
</comment>
<dbReference type="FunFam" id="3.30.230.10:FF:000002">
    <property type="entry name" value="30S ribosomal protein S5"/>
    <property type="match status" value="1"/>
</dbReference>
<organism evidence="10 11">
    <name type="scientific">candidate division TA06 bacterium 34_109</name>
    <dbReference type="NCBI Taxonomy" id="1635277"/>
    <lineage>
        <taxon>Bacteria</taxon>
        <taxon>Bacteria division TA06</taxon>
    </lineage>
</organism>
<comment type="function">
    <text evidence="7">Located at the back of the 30S subunit body where it stabilizes the conformation of the head with respect to the body.</text>
</comment>